<dbReference type="Pfam" id="PF00226">
    <property type="entry name" value="DnaJ"/>
    <property type="match status" value="1"/>
</dbReference>
<feature type="domain" description="J" evidence="2">
    <location>
        <begin position="16"/>
        <end position="83"/>
    </location>
</feature>
<dbReference type="SMART" id="SM00271">
    <property type="entry name" value="DnaJ"/>
    <property type="match status" value="1"/>
</dbReference>
<dbReference type="PRINTS" id="PR00625">
    <property type="entry name" value="JDOMAIN"/>
</dbReference>
<dbReference type="OrthoDB" id="110024at2759"/>
<dbReference type="SUPFAM" id="SSF46565">
    <property type="entry name" value="Chaperone J-domain"/>
    <property type="match status" value="1"/>
</dbReference>
<dbReference type="CDD" id="cd06257">
    <property type="entry name" value="DnaJ"/>
    <property type="match status" value="1"/>
</dbReference>
<reference evidence="3 4" key="1">
    <citation type="submission" date="2019-08" db="EMBL/GenBank/DDBJ databases">
        <authorList>
            <person name="Alioto T."/>
            <person name="Alioto T."/>
            <person name="Gomez Garrido J."/>
        </authorList>
    </citation>
    <scope>NUCLEOTIDE SEQUENCE [LARGE SCALE GENOMIC DNA]</scope>
</reference>
<dbReference type="Gene3D" id="1.10.287.110">
    <property type="entry name" value="DnaJ domain"/>
    <property type="match status" value="1"/>
</dbReference>
<dbReference type="GO" id="GO:0031072">
    <property type="term" value="F:heat shock protein binding"/>
    <property type="evidence" value="ECO:0007669"/>
    <property type="project" value="TreeGrafter"/>
</dbReference>
<sequence length="246" mass="30275">MDVLLELCRQYFNTEDLYKVLKTHPKSTAKEVRKAYFELSLKYHPDKVPENEKKFATEKFKVINQVYSIINDVEKRKSYDATVASRQPKKQPTSWRPRENSTSWQAREQPTSWQTREQPTSWPPREQYFSWPPREQHISWPPREQYFSWPPREQTTSWPPREQSTSWQPREQRTWWQPRDQPTNESAFRFETFVSFDRNFVMMGDFNYFEDRNMRDKQELMRFITYTLQKYEDTRAEMYRKSESKM</sequence>
<dbReference type="Proteomes" id="UP000325440">
    <property type="component" value="Unassembled WGS sequence"/>
</dbReference>
<dbReference type="InterPro" id="IPR036869">
    <property type="entry name" value="J_dom_sf"/>
</dbReference>
<dbReference type="PANTHER" id="PTHR44144">
    <property type="entry name" value="DNAJ HOMOLOG SUBFAMILY C MEMBER 9"/>
    <property type="match status" value="1"/>
</dbReference>
<evidence type="ECO:0000259" key="2">
    <source>
        <dbReference type="PROSITE" id="PS50076"/>
    </source>
</evidence>
<evidence type="ECO:0000256" key="1">
    <source>
        <dbReference type="SAM" id="MobiDB-lite"/>
    </source>
</evidence>
<keyword evidence="4" id="KW-1185">Reference proteome</keyword>
<feature type="compositionally biased region" description="Polar residues" evidence="1">
    <location>
        <begin position="153"/>
        <end position="169"/>
    </location>
</feature>
<name>A0A5E4N4N9_9HEMI</name>
<proteinExistence type="predicted"/>
<dbReference type="GO" id="GO:0005737">
    <property type="term" value="C:cytoplasm"/>
    <property type="evidence" value="ECO:0007669"/>
    <property type="project" value="TreeGrafter"/>
</dbReference>
<dbReference type="EMBL" id="CABPRJ010001461">
    <property type="protein sequence ID" value="VVC38072.1"/>
    <property type="molecule type" value="Genomic_DNA"/>
</dbReference>
<dbReference type="PANTHER" id="PTHR44144:SF1">
    <property type="entry name" value="DNAJ HOMOLOG SUBFAMILY C MEMBER 9"/>
    <property type="match status" value="1"/>
</dbReference>
<gene>
    <name evidence="3" type="ORF">CINCED_3A003063</name>
</gene>
<dbReference type="GO" id="GO:0005634">
    <property type="term" value="C:nucleus"/>
    <property type="evidence" value="ECO:0007669"/>
    <property type="project" value="TreeGrafter"/>
</dbReference>
<dbReference type="AlphaFoldDB" id="A0A5E4N4N9"/>
<evidence type="ECO:0000313" key="4">
    <source>
        <dbReference type="Proteomes" id="UP000325440"/>
    </source>
</evidence>
<protein>
    <submittedName>
        <fullName evidence="3">DnaJ domain</fullName>
    </submittedName>
</protein>
<organism evidence="3 4">
    <name type="scientific">Cinara cedri</name>
    <dbReference type="NCBI Taxonomy" id="506608"/>
    <lineage>
        <taxon>Eukaryota</taxon>
        <taxon>Metazoa</taxon>
        <taxon>Ecdysozoa</taxon>
        <taxon>Arthropoda</taxon>
        <taxon>Hexapoda</taxon>
        <taxon>Insecta</taxon>
        <taxon>Pterygota</taxon>
        <taxon>Neoptera</taxon>
        <taxon>Paraneoptera</taxon>
        <taxon>Hemiptera</taxon>
        <taxon>Sternorrhyncha</taxon>
        <taxon>Aphidomorpha</taxon>
        <taxon>Aphidoidea</taxon>
        <taxon>Aphididae</taxon>
        <taxon>Lachninae</taxon>
        <taxon>Cinara</taxon>
    </lineage>
</organism>
<dbReference type="InterPro" id="IPR001623">
    <property type="entry name" value="DnaJ_domain"/>
</dbReference>
<feature type="region of interest" description="Disordered" evidence="1">
    <location>
        <begin position="79"/>
        <end position="129"/>
    </location>
</feature>
<feature type="region of interest" description="Disordered" evidence="1">
    <location>
        <begin position="145"/>
        <end position="179"/>
    </location>
</feature>
<feature type="compositionally biased region" description="Polar residues" evidence="1">
    <location>
        <begin position="90"/>
        <end position="120"/>
    </location>
</feature>
<accession>A0A5E4N4N9</accession>
<dbReference type="PROSITE" id="PS50076">
    <property type="entry name" value="DNAJ_2"/>
    <property type="match status" value="1"/>
</dbReference>
<evidence type="ECO:0000313" key="3">
    <source>
        <dbReference type="EMBL" id="VVC38072.1"/>
    </source>
</evidence>
<dbReference type="InterPro" id="IPR052594">
    <property type="entry name" value="J_domain-containing_protein"/>
</dbReference>